<evidence type="ECO:0000313" key="2">
    <source>
        <dbReference type="EMBL" id="MVQ48974.1"/>
    </source>
</evidence>
<evidence type="ECO:0000256" key="1">
    <source>
        <dbReference type="SAM" id="MobiDB-lite"/>
    </source>
</evidence>
<dbReference type="EMBL" id="WSEK01000004">
    <property type="protein sequence ID" value="MVQ48974.1"/>
    <property type="molecule type" value="Genomic_DNA"/>
</dbReference>
<comment type="caution">
    <text evidence="2">The sequence shown here is derived from an EMBL/GenBank/DDBJ whole genome shotgun (WGS) entry which is preliminary data.</text>
</comment>
<keyword evidence="3" id="KW-1185">Reference proteome</keyword>
<proteinExistence type="predicted"/>
<feature type="region of interest" description="Disordered" evidence="1">
    <location>
        <begin position="17"/>
        <end position="65"/>
    </location>
</feature>
<gene>
    <name evidence="2" type="ORF">GON03_07250</name>
</gene>
<protein>
    <submittedName>
        <fullName evidence="2">Uncharacterized protein</fullName>
    </submittedName>
</protein>
<accession>A0A6L6XNZ0</accession>
<evidence type="ECO:0000313" key="3">
    <source>
        <dbReference type="Proteomes" id="UP000473525"/>
    </source>
</evidence>
<dbReference type="AlphaFoldDB" id="A0A6L6XNZ0"/>
<name>A0A6L6XNZ0_9ACTN</name>
<organism evidence="2 3">
    <name type="scientific">Nocardioides agri</name>
    <dbReference type="NCBI Taxonomy" id="2682843"/>
    <lineage>
        <taxon>Bacteria</taxon>
        <taxon>Bacillati</taxon>
        <taxon>Actinomycetota</taxon>
        <taxon>Actinomycetes</taxon>
        <taxon>Propionibacteriales</taxon>
        <taxon>Nocardioidaceae</taxon>
        <taxon>Nocardioides</taxon>
    </lineage>
</organism>
<sequence>MYFDSKPCAVCGSEVRLEPHRPPTDAGEGPVGPADGVVGTADPTVDDRICTNPDCPTHRSATMDP</sequence>
<reference evidence="2 3" key="1">
    <citation type="submission" date="2019-12" db="EMBL/GenBank/DDBJ databases">
        <authorList>
            <person name="Huq M.A."/>
        </authorList>
    </citation>
    <scope>NUCLEOTIDE SEQUENCE [LARGE SCALE GENOMIC DNA]</scope>
    <source>
        <strain evidence="2 3">MAH-18</strain>
    </source>
</reference>
<dbReference type="RefSeq" id="WP_157341414.1">
    <property type="nucleotide sequence ID" value="NZ_WSEK01000004.1"/>
</dbReference>
<dbReference type="Proteomes" id="UP000473525">
    <property type="component" value="Unassembled WGS sequence"/>
</dbReference>